<keyword evidence="3" id="KW-0547">Nucleotide-binding</keyword>
<dbReference type="EMBL" id="JACAZE010000024">
    <property type="protein sequence ID" value="KAF7291712.1"/>
    <property type="molecule type" value="Genomic_DNA"/>
</dbReference>
<keyword evidence="3" id="KW-0347">Helicase</keyword>
<evidence type="ECO:0000313" key="3">
    <source>
        <dbReference type="EMBL" id="KAF7291712.1"/>
    </source>
</evidence>
<keyword evidence="3" id="KW-0378">Hydrolase</keyword>
<keyword evidence="3" id="KW-0067">ATP-binding</keyword>
<dbReference type="AlphaFoldDB" id="A0A8H6S3E9"/>
<proteinExistence type="predicted"/>
<sequence length="494" mass="54415">MISNPVIRSLRKQLTAVRARVMGTDESRIAIRAQVWGMILRFNPPTLWATINLADTGDPIAQVLAGTDIDLDRFVATAGPDSDKRSRTIANDPNCLELRWAREGTSIVGKGSSGMFNGYIGTVEAQARGTLHLHILFWIHGAPVASVMRDALRAEAFREKMKQFIAQNIRAHIAGTNANTLMELPVRRNIAYCRPEDPRKPDYERGAAAAEARIARAYQTHDCKPHTCLKMKKGHLVWSGDDCVAEAVEDEEERARMTRRARRTGGRPPSQRVPYRNGARPTRCRVIRSAKQEVNLHFIGRWFARAEEGTMEYYSAQMLLLLKPWRHLRELAGPHLTFQAAFCAFEKQRSTSASCTTSDTSMSVRTVPRNAREEEAVAAQSGQGSGETATTTRADADAPMPPARDPTEEEIARAREERHAARDRTYGEGALFVAREQGIFADEYELPGSVPFAEQATPGEDGSVSGVGADGGEFRSWPGTRRGSGGRWGGGSGA</sequence>
<evidence type="ECO:0000313" key="4">
    <source>
        <dbReference type="Proteomes" id="UP000613580"/>
    </source>
</evidence>
<reference evidence="3" key="1">
    <citation type="submission" date="2020-05" db="EMBL/GenBank/DDBJ databases">
        <title>Mycena genomes resolve the evolution of fungal bioluminescence.</title>
        <authorList>
            <person name="Tsai I.J."/>
        </authorList>
    </citation>
    <scope>NUCLEOTIDE SEQUENCE</scope>
    <source>
        <strain evidence="3">110903Hualien_Pintung</strain>
    </source>
</reference>
<evidence type="ECO:0000259" key="2">
    <source>
        <dbReference type="Pfam" id="PF14214"/>
    </source>
</evidence>
<dbReference type="Proteomes" id="UP000613580">
    <property type="component" value="Unassembled WGS sequence"/>
</dbReference>
<evidence type="ECO:0000256" key="1">
    <source>
        <dbReference type="SAM" id="MobiDB-lite"/>
    </source>
</evidence>
<gene>
    <name evidence="3" type="ORF">HMN09_01262800</name>
</gene>
<keyword evidence="4" id="KW-1185">Reference proteome</keyword>
<name>A0A8H6S3E9_MYCCL</name>
<feature type="compositionally biased region" description="Gly residues" evidence="1">
    <location>
        <begin position="482"/>
        <end position="494"/>
    </location>
</feature>
<comment type="caution">
    <text evidence="3">The sequence shown here is derived from an EMBL/GenBank/DDBJ whole genome shotgun (WGS) entry which is preliminary data.</text>
</comment>
<dbReference type="OrthoDB" id="432234at2759"/>
<feature type="region of interest" description="Disordered" evidence="1">
    <location>
        <begin position="258"/>
        <end position="281"/>
    </location>
</feature>
<feature type="region of interest" description="Disordered" evidence="1">
    <location>
        <begin position="451"/>
        <end position="494"/>
    </location>
</feature>
<dbReference type="InterPro" id="IPR025476">
    <property type="entry name" value="Helitron_helicase-like"/>
</dbReference>
<dbReference type="Pfam" id="PF14214">
    <property type="entry name" value="Helitron_like_N"/>
    <property type="match status" value="1"/>
</dbReference>
<feature type="domain" description="Helitron helicase-like" evidence="2">
    <location>
        <begin position="5"/>
        <end position="136"/>
    </location>
</feature>
<accession>A0A8H6S3E9</accession>
<dbReference type="GO" id="GO:0004386">
    <property type="term" value="F:helicase activity"/>
    <property type="evidence" value="ECO:0007669"/>
    <property type="project" value="UniProtKB-KW"/>
</dbReference>
<protein>
    <submittedName>
        <fullName evidence="3">ATP-dependent DNA helicase</fullName>
    </submittedName>
</protein>
<feature type="region of interest" description="Disordered" evidence="1">
    <location>
        <begin position="372"/>
        <end position="409"/>
    </location>
</feature>
<organism evidence="3 4">
    <name type="scientific">Mycena chlorophos</name>
    <name type="common">Agaric fungus</name>
    <name type="synonym">Agaricus chlorophos</name>
    <dbReference type="NCBI Taxonomy" id="658473"/>
    <lineage>
        <taxon>Eukaryota</taxon>
        <taxon>Fungi</taxon>
        <taxon>Dikarya</taxon>
        <taxon>Basidiomycota</taxon>
        <taxon>Agaricomycotina</taxon>
        <taxon>Agaricomycetes</taxon>
        <taxon>Agaricomycetidae</taxon>
        <taxon>Agaricales</taxon>
        <taxon>Marasmiineae</taxon>
        <taxon>Mycenaceae</taxon>
        <taxon>Mycena</taxon>
    </lineage>
</organism>